<name>A0A2C6KKV0_9APIC</name>
<reference evidence="5 6" key="1">
    <citation type="journal article" date="2017" name="Int. J. Parasitol.">
        <title>The genome of the protozoan parasite Cystoisospora suis and a reverse vaccinology approach to identify vaccine candidates.</title>
        <authorList>
            <person name="Palmieri N."/>
            <person name="Shrestha A."/>
            <person name="Ruttkowski B."/>
            <person name="Beck T."/>
            <person name="Vogl C."/>
            <person name="Tomley F."/>
            <person name="Blake D.P."/>
            <person name="Joachim A."/>
        </authorList>
    </citation>
    <scope>NUCLEOTIDE SEQUENCE [LARGE SCALE GENOMIC DNA]</scope>
    <source>
        <strain evidence="5 6">Wien I</strain>
    </source>
</reference>
<dbReference type="AlphaFoldDB" id="A0A2C6KKV0"/>
<dbReference type="PANTHER" id="PTHR12174:SF23">
    <property type="entry name" value="MINOR HISTOCOMPATIBILITY ANTIGEN H13"/>
    <property type="match status" value="1"/>
</dbReference>
<feature type="region of interest" description="Disordered" evidence="3">
    <location>
        <begin position="152"/>
        <end position="181"/>
    </location>
</feature>
<proteinExistence type="predicted"/>
<dbReference type="GO" id="GO:0098553">
    <property type="term" value="C:lumenal side of endoplasmic reticulum membrane"/>
    <property type="evidence" value="ECO:0007669"/>
    <property type="project" value="TreeGrafter"/>
</dbReference>
<evidence type="ECO:0000256" key="2">
    <source>
        <dbReference type="ARBA" id="ARBA00022824"/>
    </source>
</evidence>
<evidence type="ECO:0000256" key="3">
    <source>
        <dbReference type="SAM" id="MobiDB-lite"/>
    </source>
</evidence>
<accession>A0A2C6KKV0</accession>
<dbReference type="PANTHER" id="PTHR12174">
    <property type="entry name" value="SIGNAL PEPTIDE PEPTIDASE"/>
    <property type="match status" value="1"/>
</dbReference>
<dbReference type="EMBL" id="MIGC01000582">
    <property type="protein sequence ID" value="PHJ24671.1"/>
    <property type="molecule type" value="Genomic_DNA"/>
</dbReference>
<comment type="caution">
    <text evidence="5">The sequence shown here is derived from an EMBL/GenBank/DDBJ whole genome shotgun (WGS) entry which is preliminary data.</text>
</comment>
<dbReference type="RefSeq" id="XP_067926343.1">
    <property type="nucleotide sequence ID" value="XM_068061674.1"/>
</dbReference>
<dbReference type="InterPro" id="IPR007369">
    <property type="entry name" value="Peptidase_A22B_SPP"/>
</dbReference>
<dbReference type="GO" id="GO:0098554">
    <property type="term" value="C:cytoplasmic side of endoplasmic reticulum membrane"/>
    <property type="evidence" value="ECO:0007669"/>
    <property type="project" value="TreeGrafter"/>
</dbReference>
<dbReference type="Proteomes" id="UP000221165">
    <property type="component" value="Unassembled WGS sequence"/>
</dbReference>
<dbReference type="GO" id="GO:0006465">
    <property type="term" value="P:signal peptide processing"/>
    <property type="evidence" value="ECO:0007669"/>
    <property type="project" value="TreeGrafter"/>
</dbReference>
<organism evidence="5 6">
    <name type="scientific">Cystoisospora suis</name>
    <dbReference type="NCBI Taxonomy" id="483139"/>
    <lineage>
        <taxon>Eukaryota</taxon>
        <taxon>Sar</taxon>
        <taxon>Alveolata</taxon>
        <taxon>Apicomplexa</taxon>
        <taxon>Conoidasida</taxon>
        <taxon>Coccidia</taxon>
        <taxon>Eucoccidiorida</taxon>
        <taxon>Eimeriorina</taxon>
        <taxon>Sarcocystidae</taxon>
        <taxon>Cystoisospora</taxon>
    </lineage>
</organism>
<dbReference type="Pfam" id="PF04258">
    <property type="entry name" value="Peptidase_A22B"/>
    <property type="match status" value="1"/>
</dbReference>
<dbReference type="GO" id="GO:0042500">
    <property type="term" value="F:aspartic endopeptidase activity, intramembrane cleaving"/>
    <property type="evidence" value="ECO:0007669"/>
    <property type="project" value="InterPro"/>
</dbReference>
<dbReference type="GeneID" id="94424885"/>
<protein>
    <submittedName>
        <fullName evidence="5">Signal peptide peptidase domain-containing</fullName>
    </submittedName>
</protein>
<keyword evidence="6" id="KW-1185">Reference proteome</keyword>
<evidence type="ECO:0000256" key="1">
    <source>
        <dbReference type="ARBA" id="ARBA00004477"/>
    </source>
</evidence>
<dbReference type="VEuPathDB" id="ToxoDB:CSUI_001468"/>
<evidence type="ECO:0000313" key="6">
    <source>
        <dbReference type="Proteomes" id="UP000221165"/>
    </source>
</evidence>
<gene>
    <name evidence="5" type="ORF">CSUI_001468</name>
</gene>
<feature type="transmembrane region" description="Helical" evidence="4">
    <location>
        <begin position="90"/>
        <end position="113"/>
    </location>
</feature>
<dbReference type="OrthoDB" id="29661at2759"/>
<evidence type="ECO:0000256" key="4">
    <source>
        <dbReference type="SAM" id="Phobius"/>
    </source>
</evidence>
<feature type="compositionally biased region" description="Basic and acidic residues" evidence="3">
    <location>
        <begin position="170"/>
        <end position="181"/>
    </location>
</feature>
<dbReference type="GO" id="GO:0033619">
    <property type="term" value="P:membrane protein proteolysis"/>
    <property type="evidence" value="ECO:0007669"/>
    <property type="project" value="TreeGrafter"/>
</dbReference>
<comment type="subcellular location">
    <subcellularLocation>
        <location evidence="1">Endoplasmic reticulum membrane</location>
        <topology evidence="1">Multi-pass membrane protein</topology>
    </subcellularLocation>
</comment>
<feature type="transmembrane region" description="Helical" evidence="4">
    <location>
        <begin position="119"/>
        <end position="138"/>
    </location>
</feature>
<sequence length="181" mass="19936">MVTVAKSFEGPAKLIFPVRLDPWQQSILGLGDIVIPGVFISMCLRFDYWLASGHSSSTHEEGAVAPEVKKSSPRPTPASNIDIHQKFGKFYFWVVVVFYEIGLITTGIVMLVFQHPQPALLYLVPFCVFSLFGAAALNGQVKEVLTYREDEEEAKAVEGGEGETAGANATKKEKEEVKKTK</sequence>
<keyword evidence="4" id="KW-1133">Transmembrane helix</keyword>
<keyword evidence="2" id="KW-0256">Endoplasmic reticulum</keyword>
<evidence type="ECO:0000313" key="5">
    <source>
        <dbReference type="EMBL" id="PHJ24671.1"/>
    </source>
</evidence>
<keyword evidence="4" id="KW-0472">Membrane</keyword>
<keyword evidence="4" id="KW-0812">Transmembrane</keyword>